<dbReference type="Proteomes" id="UP000024439">
    <property type="component" value="Segment"/>
</dbReference>
<proteinExistence type="predicted"/>
<evidence type="ECO:0000313" key="2">
    <source>
        <dbReference type="EMBL" id="AHY83330.1"/>
    </source>
</evidence>
<dbReference type="RefSeq" id="YP_009030737.1">
    <property type="nucleotide sequence ID" value="NC_024125.2"/>
</dbReference>
<keyword evidence="1" id="KW-0472">Membrane</keyword>
<feature type="transmembrane region" description="Helical" evidence="1">
    <location>
        <begin position="21"/>
        <end position="45"/>
    </location>
</feature>
<dbReference type="GeneID" id="19485280"/>
<keyword evidence="3" id="KW-1185">Reference proteome</keyword>
<keyword evidence="1" id="KW-0812">Transmembrane</keyword>
<organism evidence="2 3">
    <name type="scientific">Escherichia phage vB_EcoM_112</name>
    <dbReference type="NCBI Taxonomy" id="1495285"/>
    <lineage>
        <taxon>Viruses</taxon>
        <taxon>Duplodnaviria</taxon>
        <taxon>Heunggongvirae</taxon>
        <taxon>Uroviricota</taxon>
        <taxon>Caudoviricetes</taxon>
        <taxon>Pantevenvirales</taxon>
        <taxon>Straboviridae</taxon>
        <taxon>Tevenvirinae</taxon>
        <taxon>Tequatrovirus</taxon>
        <taxon>Tequatrovirus e112</taxon>
    </lineage>
</organism>
<accession>A0A023ZW00</accession>
<evidence type="ECO:0000256" key="1">
    <source>
        <dbReference type="SAM" id="Phobius"/>
    </source>
</evidence>
<dbReference type="EMBL" id="KJ668714">
    <property type="protein sequence ID" value="AHY83330.1"/>
    <property type="molecule type" value="Genomic_DNA"/>
</dbReference>
<protein>
    <recommendedName>
        <fullName evidence="4">Transmembrane region domain-containing protein</fullName>
    </recommendedName>
</protein>
<feature type="transmembrane region" description="Helical" evidence="1">
    <location>
        <begin position="57"/>
        <end position="82"/>
    </location>
</feature>
<evidence type="ECO:0008006" key="4">
    <source>
        <dbReference type="Google" id="ProtNLM"/>
    </source>
</evidence>
<dbReference type="KEGG" id="vg:19485280"/>
<gene>
    <name evidence="2" type="ORF">e112_132</name>
</gene>
<sequence>MSKPSLYLPSKPLKYELKRQIISTDVLIGPVILISFVILLIIGGVLDVMTDIDSGEILVLMLILPLIVPLLLVPVNWVGYWYQGRHYRKRVRDWKAQCKKIKKEHQLKLDMYEFNEIMKFVKESRCKSQN</sequence>
<name>A0A023ZW00_9CAUD</name>
<keyword evidence="1" id="KW-1133">Transmembrane helix</keyword>
<reference evidence="2 3" key="1">
    <citation type="submission" date="2014-10" db="EMBL/GenBank/DDBJ databases">
        <title>Complete genome sequence of e11/2, a T-even type bacteriophage specific for E. coli O157:H7.</title>
        <authorList>
            <person name="Coffey B."/>
            <person name="Ross P."/>
            <person name="O'Flynn G."/>
            <person name="O'Sullivan O."/>
            <person name="Casey A."/>
            <person name="Callanan M."/>
            <person name="Coffey A."/>
            <person name="McAuliffe O."/>
        </authorList>
    </citation>
    <scope>NUCLEOTIDE SEQUENCE [LARGE SCALE GENOMIC DNA]</scope>
</reference>
<evidence type="ECO:0000313" key="3">
    <source>
        <dbReference type="Proteomes" id="UP000024439"/>
    </source>
</evidence>